<dbReference type="EMBL" id="JBHTLT010000130">
    <property type="protein sequence ID" value="MFD1206805.1"/>
    <property type="molecule type" value="Genomic_DNA"/>
</dbReference>
<gene>
    <name evidence="3" type="ORF">ACFQ38_17045</name>
</gene>
<name>A0ABW3U1F4_9BACL</name>
<feature type="chain" id="PRO_5045890184" description="Lipoprotein" evidence="2">
    <location>
        <begin position="23"/>
        <end position="217"/>
    </location>
</feature>
<evidence type="ECO:0000313" key="4">
    <source>
        <dbReference type="Proteomes" id="UP001597231"/>
    </source>
</evidence>
<evidence type="ECO:0000256" key="1">
    <source>
        <dbReference type="SAM" id="MobiDB-lite"/>
    </source>
</evidence>
<keyword evidence="2" id="KW-0732">Signal</keyword>
<organism evidence="3 4">
    <name type="scientific">Sporosarcina contaminans</name>
    <dbReference type="NCBI Taxonomy" id="633403"/>
    <lineage>
        <taxon>Bacteria</taxon>
        <taxon>Bacillati</taxon>
        <taxon>Bacillota</taxon>
        <taxon>Bacilli</taxon>
        <taxon>Bacillales</taxon>
        <taxon>Caryophanaceae</taxon>
        <taxon>Sporosarcina</taxon>
    </lineage>
</organism>
<evidence type="ECO:0000256" key="2">
    <source>
        <dbReference type="SAM" id="SignalP"/>
    </source>
</evidence>
<dbReference type="RefSeq" id="WP_336823379.1">
    <property type="nucleotide sequence ID" value="NZ_JBHTLT010000130.1"/>
</dbReference>
<feature type="compositionally biased region" description="Acidic residues" evidence="1">
    <location>
        <begin position="40"/>
        <end position="66"/>
    </location>
</feature>
<feature type="signal peptide" evidence="2">
    <location>
        <begin position="1"/>
        <end position="22"/>
    </location>
</feature>
<dbReference type="Proteomes" id="UP001597231">
    <property type="component" value="Unassembled WGS sequence"/>
</dbReference>
<sequence>MKINWKLLLTGFSAAMILTACGTDSGNDNEKSNGSSGVVDETETNVDETNDTDLSLEDENEDEGQEQENVQSDMDKAALQDSDAQDYALYVLPEYTLTSEEPGRDSLYFGDDGEYFMRIETQLSADGDYEYLLENMQETLKASADTEELTEVTDEEKLPSAEGIERVKAFTVQSEDSPITGIVFEQGDLLIRLTIFDSPEAEHYNDFIQMGETIQKK</sequence>
<evidence type="ECO:0000313" key="3">
    <source>
        <dbReference type="EMBL" id="MFD1206805.1"/>
    </source>
</evidence>
<dbReference type="PROSITE" id="PS51257">
    <property type="entry name" value="PROKAR_LIPOPROTEIN"/>
    <property type="match status" value="1"/>
</dbReference>
<feature type="region of interest" description="Disordered" evidence="1">
    <location>
        <begin position="23"/>
        <end position="74"/>
    </location>
</feature>
<protein>
    <recommendedName>
        <fullName evidence="5">Lipoprotein</fullName>
    </recommendedName>
</protein>
<keyword evidence="4" id="KW-1185">Reference proteome</keyword>
<accession>A0ABW3U1F4</accession>
<proteinExistence type="predicted"/>
<reference evidence="4" key="1">
    <citation type="journal article" date="2019" name="Int. J. Syst. Evol. Microbiol.">
        <title>The Global Catalogue of Microorganisms (GCM) 10K type strain sequencing project: providing services to taxonomists for standard genome sequencing and annotation.</title>
        <authorList>
            <consortium name="The Broad Institute Genomics Platform"/>
            <consortium name="The Broad Institute Genome Sequencing Center for Infectious Disease"/>
            <person name="Wu L."/>
            <person name="Ma J."/>
        </authorList>
    </citation>
    <scope>NUCLEOTIDE SEQUENCE [LARGE SCALE GENOMIC DNA]</scope>
    <source>
        <strain evidence="4">CCUG 53915</strain>
    </source>
</reference>
<comment type="caution">
    <text evidence="3">The sequence shown here is derived from an EMBL/GenBank/DDBJ whole genome shotgun (WGS) entry which is preliminary data.</text>
</comment>
<evidence type="ECO:0008006" key="5">
    <source>
        <dbReference type="Google" id="ProtNLM"/>
    </source>
</evidence>
<feature type="compositionally biased region" description="Polar residues" evidence="1">
    <location>
        <begin position="23"/>
        <end position="36"/>
    </location>
</feature>